<dbReference type="InterPro" id="IPR001828">
    <property type="entry name" value="ANF_lig-bd_rcpt"/>
</dbReference>
<dbReference type="KEGG" id="pbi:112542498"/>
<dbReference type="GO" id="GO:0005886">
    <property type="term" value="C:plasma membrane"/>
    <property type="evidence" value="ECO:0007669"/>
    <property type="project" value="TreeGrafter"/>
</dbReference>
<dbReference type="GO" id="GO:0004930">
    <property type="term" value="F:G protein-coupled receptor activity"/>
    <property type="evidence" value="ECO:0007669"/>
    <property type="project" value="InterPro"/>
</dbReference>
<evidence type="ECO:0000256" key="2">
    <source>
        <dbReference type="ARBA" id="ARBA00022692"/>
    </source>
</evidence>
<dbReference type="GeneID" id="112542498"/>
<keyword evidence="2 5" id="KW-0812">Transmembrane</keyword>
<name>A0A9F5J2Z9_PYTBI</name>
<evidence type="ECO:0000256" key="4">
    <source>
        <dbReference type="ARBA" id="ARBA00023136"/>
    </source>
</evidence>
<evidence type="ECO:0000256" key="3">
    <source>
        <dbReference type="ARBA" id="ARBA00022989"/>
    </source>
</evidence>
<dbReference type="Pfam" id="PF01094">
    <property type="entry name" value="ANF_receptor"/>
    <property type="match status" value="1"/>
</dbReference>
<reference evidence="9" key="1">
    <citation type="submission" date="2025-08" db="UniProtKB">
        <authorList>
            <consortium name="RefSeq"/>
        </authorList>
    </citation>
    <scope>IDENTIFICATION</scope>
    <source>
        <tissue evidence="9">Liver</tissue>
    </source>
</reference>
<evidence type="ECO:0000259" key="7">
    <source>
        <dbReference type="Pfam" id="PF01094"/>
    </source>
</evidence>
<dbReference type="PANTHER" id="PTHR24061">
    <property type="entry name" value="CALCIUM-SENSING RECEPTOR-RELATED"/>
    <property type="match status" value="1"/>
</dbReference>
<dbReference type="AlphaFoldDB" id="A0A9F5J2Z9"/>
<organism evidence="8 9">
    <name type="scientific">Python bivittatus</name>
    <name type="common">Burmese python</name>
    <name type="synonym">Python molurus bivittatus</name>
    <dbReference type="NCBI Taxonomy" id="176946"/>
    <lineage>
        <taxon>Eukaryota</taxon>
        <taxon>Metazoa</taxon>
        <taxon>Chordata</taxon>
        <taxon>Craniata</taxon>
        <taxon>Vertebrata</taxon>
        <taxon>Euteleostomi</taxon>
        <taxon>Lepidosauria</taxon>
        <taxon>Squamata</taxon>
        <taxon>Bifurcata</taxon>
        <taxon>Unidentata</taxon>
        <taxon>Episquamata</taxon>
        <taxon>Toxicofera</taxon>
        <taxon>Serpentes</taxon>
        <taxon>Henophidia</taxon>
        <taxon>Pythonidae</taxon>
        <taxon>Python</taxon>
    </lineage>
</organism>
<comment type="subcellular location">
    <subcellularLocation>
        <location evidence="1">Membrane</location>
    </subcellularLocation>
</comment>
<dbReference type="OMA" id="MIHIRIM"/>
<keyword evidence="8" id="KW-1185">Reference proteome</keyword>
<feature type="chain" id="PRO_5039894796" evidence="6">
    <location>
        <begin position="23"/>
        <end position="418"/>
    </location>
</feature>
<proteinExistence type="predicted"/>
<feature type="signal peptide" evidence="6">
    <location>
        <begin position="1"/>
        <end position="22"/>
    </location>
</feature>
<feature type="transmembrane region" description="Helical" evidence="5">
    <location>
        <begin position="47"/>
        <end position="66"/>
    </location>
</feature>
<dbReference type="Gene3D" id="3.40.50.2300">
    <property type="match status" value="3"/>
</dbReference>
<dbReference type="OrthoDB" id="9044658at2759"/>
<evidence type="ECO:0000313" key="8">
    <source>
        <dbReference type="Proteomes" id="UP000695026"/>
    </source>
</evidence>
<dbReference type="InterPro" id="IPR000068">
    <property type="entry name" value="GPCR_3_Ca_sens_rcpt-rel"/>
</dbReference>
<evidence type="ECO:0000256" key="6">
    <source>
        <dbReference type="SAM" id="SignalP"/>
    </source>
</evidence>
<feature type="domain" description="Receptor ligand binding region" evidence="7">
    <location>
        <begin position="89"/>
        <end position="396"/>
    </location>
</feature>
<evidence type="ECO:0000256" key="5">
    <source>
        <dbReference type="SAM" id="Phobius"/>
    </source>
</evidence>
<keyword evidence="3 5" id="KW-1133">Transmembrane helix</keyword>
<protein>
    <submittedName>
        <fullName evidence="9">Vomeronasal type-2 receptor 26-like</fullName>
    </submittedName>
</protein>
<keyword evidence="6" id="KW-0732">Signal</keyword>
<feature type="non-terminal residue" evidence="9">
    <location>
        <position position="418"/>
    </location>
</feature>
<evidence type="ECO:0000313" key="9">
    <source>
        <dbReference type="RefSeq" id="XP_025031317.1"/>
    </source>
</evidence>
<sequence length="418" mass="48255">MVLFRTVVFVAFLLVFLPRVVCMIPSAKCSISDPLPFLHKQYQEGDLIVVDILSQIYIFYAMINFIERPSKKLFEDIVFMTPLYQHILALEFAIKEINENPRWTFRASLELFSTQGRFIPNYNSEMQNRPIAVIGGPTSEVCLHMVNILSLYKMPQITYGFVPETDVKNQNAFYQQIFPNAKHQYKGIVKLLLHFKWTWIGAYTVNNENGESTYSNGLVNSLEEGSKIYYEVMSSTVNVVILHGETDHIILLRILSNMLKDDNVPLWVKDKIWIMTAQMDFASVSFVRNIDLVFLHGAISFAIHSEKILGFQEFLQSRNPILEEEDSLFRVFWRIAFECSFPISMIDEEGEALCNGEEKLDTLPTSVFEMQMTGHSYSIYNAAYVVAHALRDLYSSITKYRAGAHETKLKLLKQPLWK</sequence>
<dbReference type="SUPFAM" id="SSF53822">
    <property type="entry name" value="Periplasmic binding protein-like I"/>
    <property type="match status" value="1"/>
</dbReference>
<dbReference type="PANTHER" id="PTHR24061:SF599">
    <property type="entry name" value="G-PROTEIN COUPLED RECEPTORS FAMILY 3 PROFILE DOMAIN-CONTAINING PROTEIN"/>
    <property type="match status" value="1"/>
</dbReference>
<dbReference type="RefSeq" id="XP_025031317.1">
    <property type="nucleotide sequence ID" value="XM_025175549.1"/>
</dbReference>
<accession>A0A9F5J2Z9</accession>
<evidence type="ECO:0000256" key="1">
    <source>
        <dbReference type="ARBA" id="ARBA00004370"/>
    </source>
</evidence>
<gene>
    <name evidence="9" type="primary">LOC112542498</name>
</gene>
<dbReference type="InterPro" id="IPR028082">
    <property type="entry name" value="Peripla_BP_I"/>
</dbReference>
<keyword evidence="4 5" id="KW-0472">Membrane</keyword>
<dbReference type="Proteomes" id="UP000695026">
    <property type="component" value="Unplaced"/>
</dbReference>